<dbReference type="Proteomes" id="UP000188929">
    <property type="component" value="Unassembled WGS sequence"/>
</dbReference>
<keyword evidence="6" id="KW-1185">Reference proteome</keyword>
<dbReference type="GO" id="GO:0043565">
    <property type="term" value="F:sequence-specific DNA binding"/>
    <property type="evidence" value="ECO:0007669"/>
    <property type="project" value="InterPro"/>
</dbReference>
<protein>
    <submittedName>
        <fullName evidence="5">AraC family transcriptional regulator</fullName>
    </submittedName>
</protein>
<reference evidence="6" key="1">
    <citation type="submission" date="2016-10" db="EMBL/GenBank/DDBJ databases">
        <title>Frankia sp. NRRL B-16386 Genome sequencing.</title>
        <authorList>
            <person name="Ghodhbane-Gtari F."/>
            <person name="Swanson E."/>
            <person name="Gueddou A."/>
            <person name="Hezbri K."/>
            <person name="Ktari K."/>
            <person name="Nouioui I."/>
            <person name="Morris K."/>
            <person name="Simpson S."/>
            <person name="Abebe-Akele F."/>
            <person name="Thomas K."/>
            <person name="Gtari M."/>
            <person name="Tisa L.S."/>
        </authorList>
    </citation>
    <scope>NUCLEOTIDE SEQUENCE [LARGE SCALE GENOMIC DNA]</scope>
    <source>
        <strain evidence="6">NRRL B-16386</strain>
    </source>
</reference>
<accession>A0A1V2I1L6</accession>
<organism evidence="5 6">
    <name type="scientific">Pseudofrankia asymbiotica</name>
    <dbReference type="NCBI Taxonomy" id="1834516"/>
    <lineage>
        <taxon>Bacteria</taxon>
        <taxon>Bacillati</taxon>
        <taxon>Actinomycetota</taxon>
        <taxon>Actinomycetes</taxon>
        <taxon>Frankiales</taxon>
        <taxon>Frankiaceae</taxon>
        <taxon>Pseudofrankia</taxon>
    </lineage>
</organism>
<feature type="domain" description="HTH araC/xylS-type" evidence="4">
    <location>
        <begin position="169"/>
        <end position="250"/>
    </location>
</feature>
<name>A0A1V2I1L6_9ACTN</name>
<gene>
    <name evidence="5" type="ORF">BL253_33275</name>
</gene>
<sequence length="258" mass="26891">MYREQRARTLAATMWLAAAPDRVGETTARADATSAGRTEERRVLPDGCMDLIWSRAGPGDLGHVIVAGPDTAPAFALWRPGSLHLGIRFDSAVGPARIGVPASEVRDRRVPLAEIWGAAEATRLAERLAAAEAPAVALEAEIARRGPRAELVDLLPPPALVGIRAGAPVAEAARAAALSERQLLRRCQLAVGYGPKTLARIVRFRRALALARAGSPFAGVAAAAGYADQAHLAREARALGGAPLRELVTPPAGPVGAS</sequence>
<keyword evidence="1" id="KW-0805">Transcription regulation</keyword>
<dbReference type="Pfam" id="PF20240">
    <property type="entry name" value="DUF6597"/>
    <property type="match status" value="1"/>
</dbReference>
<dbReference type="GO" id="GO:0003700">
    <property type="term" value="F:DNA-binding transcription factor activity"/>
    <property type="evidence" value="ECO:0007669"/>
    <property type="project" value="InterPro"/>
</dbReference>
<evidence type="ECO:0000313" key="6">
    <source>
        <dbReference type="Proteomes" id="UP000188929"/>
    </source>
</evidence>
<comment type="caution">
    <text evidence="5">The sequence shown here is derived from an EMBL/GenBank/DDBJ whole genome shotgun (WGS) entry which is preliminary data.</text>
</comment>
<evidence type="ECO:0000259" key="4">
    <source>
        <dbReference type="PROSITE" id="PS01124"/>
    </source>
</evidence>
<dbReference type="AlphaFoldDB" id="A0A1V2I1L6"/>
<dbReference type="PANTHER" id="PTHR46796:SF15">
    <property type="entry name" value="BLL1074 PROTEIN"/>
    <property type="match status" value="1"/>
</dbReference>
<evidence type="ECO:0000256" key="2">
    <source>
        <dbReference type="ARBA" id="ARBA00023125"/>
    </source>
</evidence>
<evidence type="ECO:0000313" key="5">
    <source>
        <dbReference type="EMBL" id="ONH23319.1"/>
    </source>
</evidence>
<evidence type="ECO:0000256" key="1">
    <source>
        <dbReference type="ARBA" id="ARBA00023015"/>
    </source>
</evidence>
<evidence type="ECO:0000256" key="3">
    <source>
        <dbReference type="ARBA" id="ARBA00023163"/>
    </source>
</evidence>
<dbReference type="PANTHER" id="PTHR46796">
    <property type="entry name" value="HTH-TYPE TRANSCRIPTIONAL ACTIVATOR RHAS-RELATED"/>
    <property type="match status" value="1"/>
</dbReference>
<dbReference type="SMART" id="SM00342">
    <property type="entry name" value="HTH_ARAC"/>
    <property type="match status" value="1"/>
</dbReference>
<dbReference type="InterPro" id="IPR050204">
    <property type="entry name" value="AraC_XylS_family_regulators"/>
</dbReference>
<dbReference type="Gene3D" id="1.10.10.60">
    <property type="entry name" value="Homeodomain-like"/>
    <property type="match status" value="1"/>
</dbReference>
<dbReference type="STRING" id="1834516.BL253_33275"/>
<dbReference type="Pfam" id="PF12833">
    <property type="entry name" value="HTH_18"/>
    <property type="match status" value="1"/>
</dbReference>
<dbReference type="InterPro" id="IPR018060">
    <property type="entry name" value="HTH_AraC"/>
</dbReference>
<dbReference type="OrthoDB" id="9815799at2"/>
<dbReference type="EMBL" id="MOMC01000088">
    <property type="protein sequence ID" value="ONH23319.1"/>
    <property type="molecule type" value="Genomic_DNA"/>
</dbReference>
<dbReference type="PROSITE" id="PS01124">
    <property type="entry name" value="HTH_ARAC_FAMILY_2"/>
    <property type="match status" value="1"/>
</dbReference>
<proteinExistence type="predicted"/>
<keyword evidence="2" id="KW-0238">DNA-binding</keyword>
<dbReference type="InterPro" id="IPR046532">
    <property type="entry name" value="DUF6597"/>
</dbReference>
<keyword evidence="3" id="KW-0804">Transcription</keyword>